<dbReference type="PANTHER" id="PTHR12474">
    <property type="entry name" value="P53 REGULATED PA26 NUCLEAR PROTEIN SESTRIN"/>
    <property type="match status" value="1"/>
</dbReference>
<name>A0A212DIW8_CEREH</name>
<proteinExistence type="predicted"/>
<reference evidence="1 2" key="1">
    <citation type="journal article" date="2018" name="Mol. Genet. Genomics">
        <title>The red deer Cervus elaphus genome CerEla1.0: sequencing, annotating, genes, and chromosomes.</title>
        <authorList>
            <person name="Bana N.A."/>
            <person name="Nyiri A."/>
            <person name="Nagy J."/>
            <person name="Frank K."/>
            <person name="Nagy T."/>
            <person name="Steger V."/>
            <person name="Schiller M."/>
            <person name="Lakatos P."/>
            <person name="Sugar L."/>
            <person name="Horn P."/>
            <person name="Barta E."/>
            <person name="Orosz L."/>
        </authorList>
    </citation>
    <scope>NUCLEOTIDE SEQUENCE [LARGE SCALE GENOMIC DNA]</scope>
    <source>
        <strain evidence="1">Hungarian</strain>
    </source>
</reference>
<dbReference type="OrthoDB" id="337464at2759"/>
<dbReference type="GO" id="GO:0071233">
    <property type="term" value="P:cellular response to L-leucine"/>
    <property type="evidence" value="ECO:0007669"/>
    <property type="project" value="TreeGrafter"/>
</dbReference>
<dbReference type="GO" id="GO:1990253">
    <property type="term" value="P:cellular response to leucine starvation"/>
    <property type="evidence" value="ECO:0007669"/>
    <property type="project" value="TreeGrafter"/>
</dbReference>
<dbReference type="InterPro" id="IPR006730">
    <property type="entry name" value="Sestrin"/>
</dbReference>
<dbReference type="EMBL" id="MKHE01000001">
    <property type="protein sequence ID" value="OWK18122.1"/>
    <property type="molecule type" value="Genomic_DNA"/>
</dbReference>
<dbReference type="Pfam" id="PF04636">
    <property type="entry name" value="PA26"/>
    <property type="match status" value="1"/>
</dbReference>
<dbReference type="GO" id="GO:0005634">
    <property type="term" value="C:nucleus"/>
    <property type="evidence" value="ECO:0007669"/>
    <property type="project" value="InterPro"/>
</dbReference>
<dbReference type="GO" id="GO:0016684">
    <property type="term" value="F:oxidoreductase activity, acting on peroxide as acceptor"/>
    <property type="evidence" value="ECO:0007669"/>
    <property type="project" value="TreeGrafter"/>
</dbReference>
<dbReference type="GO" id="GO:0070728">
    <property type="term" value="F:L-leucine binding"/>
    <property type="evidence" value="ECO:0007669"/>
    <property type="project" value="TreeGrafter"/>
</dbReference>
<comment type="caution">
    <text evidence="1">The sequence shown here is derived from an EMBL/GenBank/DDBJ whole genome shotgun (WGS) entry which is preliminary data.</text>
</comment>
<dbReference type="GO" id="GO:1904262">
    <property type="term" value="P:negative regulation of TORC1 signaling"/>
    <property type="evidence" value="ECO:0007669"/>
    <property type="project" value="TreeGrafter"/>
</dbReference>
<evidence type="ECO:0008006" key="3">
    <source>
        <dbReference type="Google" id="ProtNLM"/>
    </source>
</evidence>
<accession>A0A212DIW8</accession>
<gene>
    <name evidence="1" type="ORF">Celaphus_00008868</name>
</gene>
<keyword evidence="2" id="KW-1185">Reference proteome</keyword>
<dbReference type="AlphaFoldDB" id="A0A212DIW8"/>
<sequence length="106" mass="12779">MSPDILKTLVLDMKTLPDEGRNIYQLSELRYDDYDYGEVNQLLERSLKVYIKTVTCYPERTTKRMYDSYWRQFKHSEKVHVNLLLMEARMQAELLYALRAITRHLT</sequence>
<evidence type="ECO:0000313" key="1">
    <source>
        <dbReference type="EMBL" id="OWK18122.1"/>
    </source>
</evidence>
<evidence type="ECO:0000313" key="2">
    <source>
        <dbReference type="Proteomes" id="UP000242450"/>
    </source>
</evidence>
<dbReference type="Proteomes" id="UP000242450">
    <property type="component" value="Chromosome 1"/>
</dbReference>
<organism evidence="1 2">
    <name type="scientific">Cervus elaphus hippelaphus</name>
    <name type="common">European red deer</name>
    <dbReference type="NCBI Taxonomy" id="46360"/>
    <lineage>
        <taxon>Eukaryota</taxon>
        <taxon>Metazoa</taxon>
        <taxon>Chordata</taxon>
        <taxon>Craniata</taxon>
        <taxon>Vertebrata</taxon>
        <taxon>Euteleostomi</taxon>
        <taxon>Mammalia</taxon>
        <taxon>Eutheria</taxon>
        <taxon>Laurasiatheria</taxon>
        <taxon>Artiodactyla</taxon>
        <taxon>Ruminantia</taxon>
        <taxon>Pecora</taxon>
        <taxon>Cervidae</taxon>
        <taxon>Cervinae</taxon>
        <taxon>Cervus</taxon>
    </lineage>
</organism>
<dbReference type="PANTHER" id="PTHR12474:SF4">
    <property type="entry name" value="SESTRIN-3"/>
    <property type="match status" value="1"/>
</dbReference>
<dbReference type="GO" id="GO:0016239">
    <property type="term" value="P:positive regulation of macroautophagy"/>
    <property type="evidence" value="ECO:0007669"/>
    <property type="project" value="TreeGrafter"/>
</dbReference>
<dbReference type="GO" id="GO:1901031">
    <property type="term" value="P:regulation of response to reactive oxygen species"/>
    <property type="evidence" value="ECO:0007669"/>
    <property type="project" value="InterPro"/>
</dbReference>
<protein>
    <recommendedName>
        <fullName evidence="3">SESN3</fullName>
    </recommendedName>
</protein>